<accession>A0ACB6FRK7</accession>
<organism evidence="1 2">
    <name type="scientific">Alternaria gaisen</name>
    <dbReference type="NCBI Taxonomy" id="167740"/>
    <lineage>
        <taxon>Eukaryota</taxon>
        <taxon>Fungi</taxon>
        <taxon>Dikarya</taxon>
        <taxon>Ascomycota</taxon>
        <taxon>Pezizomycotina</taxon>
        <taxon>Dothideomycetes</taxon>
        <taxon>Pleosporomycetidae</taxon>
        <taxon>Pleosporales</taxon>
        <taxon>Pleosporineae</taxon>
        <taxon>Pleosporaceae</taxon>
        <taxon>Alternaria</taxon>
        <taxon>Alternaria sect. Alternaria</taxon>
    </lineage>
</organism>
<gene>
    <name evidence="1" type="ORF">AG0111_0g4722</name>
</gene>
<dbReference type="EMBL" id="PDWZ02000004">
    <property type="protein sequence ID" value="KAB2107040.1"/>
    <property type="molecule type" value="Genomic_DNA"/>
</dbReference>
<name>A0ACB6FRK7_9PLEO</name>
<sequence>MFFVPFFNIQDHRLCSYELESNIRLPWKKFEYKTNGGFGVVHKVEIHPSHHNFAGSNSSVKPVFALKAIEAGDHKAYRDELAALEKTCAQVQREKHLIKLLLTFRHGDKFYLLFEWADGNLGQFWETHNIRPPTLLDERWAAKQCLGLARAVSRIHGLTTWQKNGRSSSYGSLKDAERDWGRHGDIKPENILWFQRYETDHDLLVISDLGLTRYHSQSSKSLVPRSRIDGCTYAYRPPELDIEERISQKYDIWSLGCVFLEFVVWYLQGYDEVESFSLQREDEDLPTFEGVKNDKFFNIAKSEDGHRKPEVKQAVQDRLRELKDLSIETTFAKELLDIIEYKMLRCAPNKREKIDVICTDLSKILDSIVEAENPGDFTQGLSPDHSRDLAYIRRDDSAPSLRAPSNISLFEEGHESSADDNDVMMGDESDPGLLMRTRSPRRKRGDNQYSDGHKDLSPNTGGQADSEIPEMSTIAATTRNVTGGHFSDAMLNPEHGEASREDATSFHVPGQSSPKTESNKTKKHRISQKSKKWFREHLVQLKRIWKG</sequence>
<proteinExistence type="predicted"/>
<protein>
    <submittedName>
        <fullName evidence="1">Uncharacterized protein</fullName>
    </submittedName>
</protein>
<reference evidence="1 2" key="1">
    <citation type="journal article" date="2019" name="bioRxiv">
        <title>Genomics, evolutionary history and diagnostics of the Alternaria alternata species group including apple and Asian pear pathotypes.</title>
        <authorList>
            <person name="Armitage A.D."/>
            <person name="Cockerton H.M."/>
            <person name="Sreenivasaprasad S."/>
            <person name="Woodhall J.W."/>
            <person name="Lane C.R."/>
            <person name="Harrison R.J."/>
            <person name="Clarkson J.P."/>
        </authorList>
    </citation>
    <scope>NUCLEOTIDE SEQUENCE [LARGE SCALE GENOMIC DNA]</scope>
    <source>
        <strain evidence="1 2">FERA 650</strain>
    </source>
</reference>
<keyword evidence="2" id="KW-1185">Reference proteome</keyword>
<comment type="caution">
    <text evidence="1">The sequence shown here is derived from an EMBL/GenBank/DDBJ whole genome shotgun (WGS) entry which is preliminary data.</text>
</comment>
<dbReference type="Proteomes" id="UP000293547">
    <property type="component" value="Unassembled WGS sequence"/>
</dbReference>
<evidence type="ECO:0000313" key="2">
    <source>
        <dbReference type="Proteomes" id="UP000293547"/>
    </source>
</evidence>
<evidence type="ECO:0000313" key="1">
    <source>
        <dbReference type="EMBL" id="KAB2107040.1"/>
    </source>
</evidence>